<organism evidence="2 3">
    <name type="scientific">Blastococcus goldschmidtiae</name>
    <dbReference type="NCBI Taxonomy" id="3075546"/>
    <lineage>
        <taxon>Bacteria</taxon>
        <taxon>Bacillati</taxon>
        <taxon>Actinomycetota</taxon>
        <taxon>Actinomycetes</taxon>
        <taxon>Geodermatophilales</taxon>
        <taxon>Geodermatophilaceae</taxon>
        <taxon>Blastococcus</taxon>
    </lineage>
</organism>
<protein>
    <submittedName>
        <fullName evidence="2">PilZ domain-containing protein</fullName>
    </submittedName>
</protein>
<dbReference type="SUPFAM" id="SSF141371">
    <property type="entry name" value="PilZ domain-like"/>
    <property type="match status" value="1"/>
</dbReference>
<feature type="domain" description="PilZ" evidence="1">
    <location>
        <begin position="74"/>
        <end position="175"/>
    </location>
</feature>
<dbReference type="Pfam" id="PF07238">
    <property type="entry name" value="PilZ"/>
    <property type="match status" value="1"/>
</dbReference>
<proteinExistence type="predicted"/>
<dbReference type="RefSeq" id="WP_311346793.1">
    <property type="nucleotide sequence ID" value="NZ_JAVREI010000018.1"/>
</dbReference>
<accession>A0ABU2KCV4</accession>
<evidence type="ECO:0000313" key="2">
    <source>
        <dbReference type="EMBL" id="MDT0277993.1"/>
    </source>
</evidence>
<dbReference type="InterPro" id="IPR009875">
    <property type="entry name" value="PilZ_domain"/>
</dbReference>
<keyword evidence="3" id="KW-1185">Reference proteome</keyword>
<evidence type="ECO:0000259" key="1">
    <source>
        <dbReference type="Pfam" id="PF07238"/>
    </source>
</evidence>
<sequence>MTASVDVSTEFTIVVRPDGEGTAWKTSVKDGDPVALYWIGANEERTLPAKIVEVEPGEEVRWHLVATGPAERSQRRKAVRGRVTLPVYLPWVDGQLVGETVDLSEAGVRVLVDGWGLPPEPGTRLDIGLTLTDEVLHLGADVVRQQANGPRWLISLSFVDVDDRDADQLRRRVFQALREERALAE</sequence>
<reference evidence="3" key="1">
    <citation type="submission" date="2023-07" db="EMBL/GenBank/DDBJ databases">
        <title>30 novel species of actinomycetes from the DSMZ collection.</title>
        <authorList>
            <person name="Nouioui I."/>
        </authorList>
    </citation>
    <scope>NUCLEOTIDE SEQUENCE [LARGE SCALE GENOMIC DNA]</scope>
    <source>
        <strain evidence="3">DSM 46792</strain>
    </source>
</reference>
<dbReference type="Proteomes" id="UP001183222">
    <property type="component" value="Unassembled WGS sequence"/>
</dbReference>
<comment type="caution">
    <text evidence="2">The sequence shown here is derived from an EMBL/GenBank/DDBJ whole genome shotgun (WGS) entry which is preliminary data.</text>
</comment>
<evidence type="ECO:0000313" key="3">
    <source>
        <dbReference type="Proteomes" id="UP001183222"/>
    </source>
</evidence>
<gene>
    <name evidence="2" type="ORF">RM425_18995</name>
</gene>
<dbReference type="Gene3D" id="2.40.10.220">
    <property type="entry name" value="predicted glycosyltransferase like domains"/>
    <property type="match status" value="1"/>
</dbReference>
<dbReference type="EMBL" id="JAVREI010000018">
    <property type="protein sequence ID" value="MDT0277993.1"/>
    <property type="molecule type" value="Genomic_DNA"/>
</dbReference>
<name>A0ABU2KCV4_9ACTN</name>